<dbReference type="SMART" id="SM00256">
    <property type="entry name" value="FBOX"/>
    <property type="match status" value="1"/>
</dbReference>
<organism evidence="2 3">
    <name type="scientific">Urochloa decumbens</name>
    <dbReference type="NCBI Taxonomy" id="240449"/>
    <lineage>
        <taxon>Eukaryota</taxon>
        <taxon>Viridiplantae</taxon>
        <taxon>Streptophyta</taxon>
        <taxon>Embryophyta</taxon>
        <taxon>Tracheophyta</taxon>
        <taxon>Spermatophyta</taxon>
        <taxon>Magnoliopsida</taxon>
        <taxon>Liliopsida</taxon>
        <taxon>Poales</taxon>
        <taxon>Poaceae</taxon>
        <taxon>PACMAD clade</taxon>
        <taxon>Panicoideae</taxon>
        <taxon>Panicodae</taxon>
        <taxon>Paniceae</taxon>
        <taxon>Melinidinae</taxon>
        <taxon>Urochloa</taxon>
    </lineage>
</organism>
<name>A0ABC9G7X2_9POAL</name>
<dbReference type="Pfam" id="PF08268">
    <property type="entry name" value="FBA_3"/>
    <property type="match status" value="1"/>
</dbReference>
<dbReference type="PANTHER" id="PTHR31111">
    <property type="entry name" value="BNAA05G37150D PROTEIN-RELATED"/>
    <property type="match status" value="1"/>
</dbReference>
<dbReference type="InterPro" id="IPR017451">
    <property type="entry name" value="F-box-assoc_interact_dom"/>
</dbReference>
<dbReference type="InterPro" id="IPR015915">
    <property type="entry name" value="Kelch-typ_b-propeller"/>
</dbReference>
<dbReference type="NCBIfam" id="TIGR01640">
    <property type="entry name" value="F_box_assoc_1"/>
    <property type="match status" value="1"/>
</dbReference>
<dbReference type="SUPFAM" id="SSF81383">
    <property type="entry name" value="F-box domain"/>
    <property type="match status" value="1"/>
</dbReference>
<evidence type="ECO:0000259" key="1">
    <source>
        <dbReference type="PROSITE" id="PS50181"/>
    </source>
</evidence>
<proteinExistence type="predicted"/>
<evidence type="ECO:0000313" key="3">
    <source>
        <dbReference type="Proteomes" id="UP001497457"/>
    </source>
</evidence>
<dbReference type="AlphaFoldDB" id="A0ABC9G7X2"/>
<dbReference type="InterPro" id="IPR001810">
    <property type="entry name" value="F-box_dom"/>
</dbReference>
<dbReference type="InterPro" id="IPR036047">
    <property type="entry name" value="F-box-like_dom_sf"/>
</dbReference>
<dbReference type="SUPFAM" id="SSF50998">
    <property type="entry name" value="Quinoprotein alcohol dehydrogenase-like"/>
    <property type="match status" value="1"/>
</dbReference>
<dbReference type="Gene3D" id="2.120.10.80">
    <property type="entry name" value="Kelch-type beta propeller"/>
    <property type="match status" value="1"/>
</dbReference>
<dbReference type="PROSITE" id="PS50181">
    <property type="entry name" value="FBOX"/>
    <property type="match status" value="1"/>
</dbReference>
<dbReference type="InterPro" id="IPR013187">
    <property type="entry name" value="F-box-assoc_dom_typ3"/>
</dbReference>
<keyword evidence="3" id="KW-1185">Reference proteome</keyword>
<accession>A0ABC9G7X2</accession>
<dbReference type="Gene3D" id="1.20.1280.50">
    <property type="match status" value="1"/>
</dbReference>
<dbReference type="Proteomes" id="UP001497457">
    <property type="component" value="Chromosome 8b"/>
</dbReference>
<dbReference type="InterPro" id="IPR011047">
    <property type="entry name" value="Quinoprotein_ADH-like_sf"/>
</dbReference>
<evidence type="ECO:0000313" key="2">
    <source>
        <dbReference type="EMBL" id="CAL5089476.1"/>
    </source>
</evidence>
<dbReference type="EMBL" id="OZ075118">
    <property type="protein sequence ID" value="CAL5089476.1"/>
    <property type="molecule type" value="Genomic_DNA"/>
</dbReference>
<dbReference type="CDD" id="cd22157">
    <property type="entry name" value="F-box_AtFBW1-like"/>
    <property type="match status" value="1"/>
</dbReference>
<reference evidence="3" key="1">
    <citation type="submission" date="2024-06" db="EMBL/GenBank/DDBJ databases">
        <authorList>
            <person name="Ryan C."/>
        </authorList>
    </citation>
    <scope>NUCLEOTIDE SEQUENCE [LARGE SCALE GENOMIC DNA]</scope>
</reference>
<dbReference type="PANTHER" id="PTHR31111:SF133">
    <property type="entry name" value="OS07G0196600 PROTEIN"/>
    <property type="match status" value="1"/>
</dbReference>
<protein>
    <recommendedName>
        <fullName evidence="1">F-box domain-containing protein</fullName>
    </recommendedName>
</protein>
<gene>
    <name evidence="2" type="ORF">URODEC1_LOCUS113376</name>
</gene>
<dbReference type="Pfam" id="PF00646">
    <property type="entry name" value="F-box"/>
    <property type="match status" value="1"/>
</dbReference>
<feature type="domain" description="F-box" evidence="1">
    <location>
        <begin position="24"/>
        <end position="70"/>
    </location>
</feature>
<sequence>MGSALGRPNRKRSNFDGDDAPVAVASDDVFPSDVLREIFLRLPAKDLCCLRVVCRSWRSLTSDPTFAESHSRRHPVVIALHNLSTCTSDDESLFNYLSFHKKVPEIHFIDLASGDIVRRITTVPRRSFHLSVQLDDYVCVSVYKAPSVVLDTATGEVANLRSTKSAVPVSPFLLGFVPSTGELKVLRFRLDFEDIFFNGGQYLHHCYAMAFDGDGGDYVWRELPRPGVHLELTPGNTAVVGGVAYFLLRVSHKETSAEPDSIASLDLATEEWRPSTIRGPVSSLLGGTDPYYGPRKDFRLAELNGSLVMVHCTYCCLMDIWFLVDIDKGVWSRRYSIQCEPEWVHHREFYPVMVLDDGRLVMSMLTEPVIRIYDPRTSTWATVMVTGGEKYSAGSSHVGRLLCPSINFLAADI</sequence>
<reference evidence="2 3" key="2">
    <citation type="submission" date="2024-10" db="EMBL/GenBank/DDBJ databases">
        <authorList>
            <person name="Ryan C."/>
        </authorList>
    </citation>
    <scope>NUCLEOTIDE SEQUENCE [LARGE SCALE GENOMIC DNA]</scope>
</reference>